<sequence length="171" mass="18657">MAPSETSPVAASETSKALTPRRLYGILAIAETITWTLLILGMLLKYVVQLGDWPVTIGGSVHGIIFVAYAFTAGLVGVNQRWRPLQVVGAVATAIIPYATIPFDRSLERRGMLEGGWRREKTDDPRDATWVSAWLRFFLRHPALLSVLLVVAVGVVFGTLLTLGPPTEWGS</sequence>
<evidence type="ECO:0000256" key="2">
    <source>
        <dbReference type="ARBA" id="ARBA00022475"/>
    </source>
</evidence>
<gene>
    <name evidence="8" type="ORF">HCR76_12895</name>
</gene>
<evidence type="ECO:0000256" key="6">
    <source>
        <dbReference type="SAM" id="Phobius"/>
    </source>
</evidence>
<dbReference type="PANTHER" id="PTHR40077">
    <property type="entry name" value="MEMBRANE PROTEIN-RELATED"/>
    <property type="match status" value="1"/>
</dbReference>
<feature type="transmembrane region" description="Helical" evidence="6">
    <location>
        <begin position="56"/>
        <end position="78"/>
    </location>
</feature>
<comment type="subcellular location">
    <subcellularLocation>
        <location evidence="1">Cell membrane</location>
        <topology evidence="1">Multi-pass membrane protein</topology>
    </subcellularLocation>
</comment>
<keyword evidence="3 6" id="KW-0812">Transmembrane</keyword>
<protein>
    <submittedName>
        <fullName evidence="8">DUF3817 domain-containing protein</fullName>
    </submittedName>
</protein>
<evidence type="ECO:0000259" key="7">
    <source>
        <dbReference type="Pfam" id="PF12823"/>
    </source>
</evidence>
<keyword evidence="9" id="KW-1185">Reference proteome</keyword>
<keyword evidence="5 6" id="KW-0472">Membrane</keyword>
<proteinExistence type="predicted"/>
<name>A0ABX6YFY5_9MICO</name>
<evidence type="ECO:0000256" key="5">
    <source>
        <dbReference type="ARBA" id="ARBA00023136"/>
    </source>
</evidence>
<feature type="domain" description="DUF3817" evidence="7">
    <location>
        <begin position="22"/>
        <end position="109"/>
    </location>
</feature>
<dbReference type="Proteomes" id="UP000662814">
    <property type="component" value="Chromosome"/>
</dbReference>
<evidence type="ECO:0000256" key="1">
    <source>
        <dbReference type="ARBA" id="ARBA00004651"/>
    </source>
</evidence>
<evidence type="ECO:0000256" key="3">
    <source>
        <dbReference type="ARBA" id="ARBA00022692"/>
    </source>
</evidence>
<reference evidence="8 9" key="1">
    <citation type="submission" date="2020-12" db="EMBL/GenBank/DDBJ databases">
        <title>Microbacterium sp. HY060.</title>
        <authorList>
            <person name="Zhou J."/>
        </authorList>
    </citation>
    <scope>NUCLEOTIDE SEQUENCE [LARGE SCALE GENOMIC DNA]</scope>
    <source>
        <strain evidence="8 9">HY60</strain>
    </source>
</reference>
<feature type="transmembrane region" description="Helical" evidence="6">
    <location>
        <begin position="23"/>
        <end position="44"/>
    </location>
</feature>
<evidence type="ECO:0000256" key="4">
    <source>
        <dbReference type="ARBA" id="ARBA00022989"/>
    </source>
</evidence>
<dbReference type="NCBIfam" id="TIGR03954">
    <property type="entry name" value="integ_memb_HG"/>
    <property type="match status" value="1"/>
</dbReference>
<keyword evidence="2" id="KW-1003">Cell membrane</keyword>
<feature type="transmembrane region" description="Helical" evidence="6">
    <location>
        <begin position="143"/>
        <end position="163"/>
    </location>
</feature>
<dbReference type="PANTHER" id="PTHR40077:SF1">
    <property type="entry name" value="MEMBRANE PROTEIN"/>
    <property type="match status" value="1"/>
</dbReference>
<dbReference type="Pfam" id="PF12823">
    <property type="entry name" value="DUF3817"/>
    <property type="match status" value="1"/>
</dbReference>
<evidence type="ECO:0000313" key="9">
    <source>
        <dbReference type="Proteomes" id="UP000662814"/>
    </source>
</evidence>
<keyword evidence="4 6" id="KW-1133">Transmembrane helix</keyword>
<organism evidence="8 9">
    <name type="scientific">Paramicrobacterium chengjingii</name>
    <dbReference type="NCBI Taxonomy" id="2769067"/>
    <lineage>
        <taxon>Bacteria</taxon>
        <taxon>Bacillati</taxon>
        <taxon>Actinomycetota</taxon>
        <taxon>Actinomycetes</taxon>
        <taxon>Micrococcales</taxon>
        <taxon>Microbacteriaceae</taxon>
        <taxon>Paramicrobacterium</taxon>
    </lineage>
</organism>
<evidence type="ECO:0000313" key="8">
    <source>
        <dbReference type="EMBL" id="QPZ37709.1"/>
    </source>
</evidence>
<dbReference type="EMBL" id="CP061169">
    <property type="protein sequence ID" value="QPZ37709.1"/>
    <property type="molecule type" value="Genomic_DNA"/>
</dbReference>
<accession>A0ABX6YFY5</accession>
<dbReference type="InterPro" id="IPR023845">
    <property type="entry name" value="DUF3817_TM"/>
</dbReference>